<keyword evidence="3" id="KW-0547">Nucleotide-binding</keyword>
<evidence type="ECO:0000313" key="8">
    <source>
        <dbReference type="EMBL" id="GMN20936.1"/>
    </source>
</evidence>
<dbReference type="CDD" id="cd00054">
    <property type="entry name" value="EGF_CA"/>
    <property type="match status" value="1"/>
</dbReference>
<feature type="domain" description="Protein kinase" evidence="7">
    <location>
        <begin position="170"/>
        <end position="334"/>
    </location>
</feature>
<dbReference type="AlphaFoldDB" id="A0AA88CL96"/>
<evidence type="ECO:0000313" key="9">
    <source>
        <dbReference type="Proteomes" id="UP001187192"/>
    </source>
</evidence>
<dbReference type="PROSITE" id="PS01187">
    <property type="entry name" value="EGF_CA"/>
    <property type="match status" value="1"/>
</dbReference>
<dbReference type="GO" id="GO:0005509">
    <property type="term" value="F:calcium ion binding"/>
    <property type="evidence" value="ECO:0007669"/>
    <property type="project" value="InterPro"/>
</dbReference>
<dbReference type="GO" id="GO:0005524">
    <property type="term" value="F:ATP binding"/>
    <property type="evidence" value="ECO:0007669"/>
    <property type="project" value="UniProtKB-KW"/>
</dbReference>
<feature type="transmembrane region" description="Helical" evidence="6">
    <location>
        <begin position="95"/>
        <end position="120"/>
    </location>
</feature>
<dbReference type="PROSITE" id="PS50011">
    <property type="entry name" value="PROTEIN_KINASE_DOM"/>
    <property type="match status" value="1"/>
</dbReference>
<dbReference type="GO" id="GO:0004674">
    <property type="term" value="F:protein serine/threonine kinase activity"/>
    <property type="evidence" value="ECO:0007669"/>
    <property type="project" value="UniProtKB-KW"/>
</dbReference>
<dbReference type="SUPFAM" id="SSF56112">
    <property type="entry name" value="Protein kinase-like (PK-like)"/>
    <property type="match status" value="1"/>
</dbReference>
<evidence type="ECO:0000256" key="5">
    <source>
        <dbReference type="ARBA" id="ARBA00023157"/>
    </source>
</evidence>
<dbReference type="GO" id="GO:0007166">
    <property type="term" value="P:cell surface receptor signaling pathway"/>
    <property type="evidence" value="ECO:0007669"/>
    <property type="project" value="InterPro"/>
</dbReference>
<keyword evidence="6" id="KW-1133">Transmembrane helix</keyword>
<dbReference type="Pfam" id="PF07645">
    <property type="entry name" value="EGF_CA"/>
    <property type="match status" value="1"/>
</dbReference>
<gene>
    <name evidence="8" type="ORF">TIFTF001_047198</name>
</gene>
<reference evidence="8" key="1">
    <citation type="submission" date="2023-07" db="EMBL/GenBank/DDBJ databases">
        <title>draft genome sequence of fig (Ficus carica).</title>
        <authorList>
            <person name="Takahashi T."/>
            <person name="Nishimura K."/>
        </authorList>
    </citation>
    <scope>NUCLEOTIDE SEQUENCE</scope>
</reference>
<dbReference type="GO" id="GO:0005886">
    <property type="term" value="C:plasma membrane"/>
    <property type="evidence" value="ECO:0007669"/>
    <property type="project" value="TreeGrafter"/>
</dbReference>
<protein>
    <recommendedName>
        <fullName evidence="7">Protein kinase domain-containing protein</fullName>
    </recommendedName>
</protein>
<evidence type="ECO:0000256" key="6">
    <source>
        <dbReference type="SAM" id="Phobius"/>
    </source>
</evidence>
<keyword evidence="6" id="KW-0472">Membrane</keyword>
<keyword evidence="2" id="KW-0808">Transferase</keyword>
<dbReference type="Gene3D" id="2.10.25.10">
    <property type="entry name" value="Laminin"/>
    <property type="match status" value="1"/>
</dbReference>
<accession>A0AA88CL96</accession>
<dbReference type="PANTHER" id="PTHR27005">
    <property type="entry name" value="WALL-ASSOCIATED RECEPTOR KINASE-LIKE 21"/>
    <property type="match status" value="1"/>
</dbReference>
<organism evidence="8 9">
    <name type="scientific">Ficus carica</name>
    <name type="common">Common fig</name>
    <dbReference type="NCBI Taxonomy" id="3494"/>
    <lineage>
        <taxon>Eukaryota</taxon>
        <taxon>Viridiplantae</taxon>
        <taxon>Streptophyta</taxon>
        <taxon>Embryophyta</taxon>
        <taxon>Tracheophyta</taxon>
        <taxon>Spermatophyta</taxon>
        <taxon>Magnoliopsida</taxon>
        <taxon>eudicotyledons</taxon>
        <taxon>Gunneridae</taxon>
        <taxon>Pentapetalae</taxon>
        <taxon>rosids</taxon>
        <taxon>fabids</taxon>
        <taxon>Rosales</taxon>
        <taxon>Moraceae</taxon>
        <taxon>Ficeae</taxon>
        <taxon>Ficus</taxon>
    </lineage>
</organism>
<evidence type="ECO:0000256" key="4">
    <source>
        <dbReference type="ARBA" id="ARBA00022840"/>
    </source>
</evidence>
<keyword evidence="1" id="KW-0418">Kinase</keyword>
<dbReference type="InterPro" id="IPR018097">
    <property type="entry name" value="EGF_Ca-bd_CS"/>
</dbReference>
<dbReference type="Pfam" id="PF00069">
    <property type="entry name" value="Pkinase"/>
    <property type="match status" value="1"/>
</dbReference>
<keyword evidence="9" id="KW-1185">Reference proteome</keyword>
<sequence>MKSRSAIVPVPQLNTISMGEKMSANLHSWLTLTIGFSNDQQPLTCYCQGLEGNPYLIGGCSQDINECEESRGYCYGGSTCVNTYGSYYCSNKRKFILIGVGSAFGALLLLFGTWGLYKFIKKRKDVKRKQKFFKRNGGLLLQQQISSNEGNVEKTRLFNTNELQKATGNFSIDRILGQGGQGTVYKGMLEDGKIVAIKKSKMVDEAQLSEFINEVVILSQVNHRNVVRLNLAAYFNLMMEVGNLLEIIDSQVLEDAPEEEIRAVANLAQRCLNFTGRNRPTMKEVAMELDGIQKADGASFTVHQNHGEVEHVRTEHIQHWEAVSTSTTSTFDDF</sequence>
<dbReference type="Gene3D" id="3.30.200.20">
    <property type="entry name" value="Phosphorylase Kinase, domain 1"/>
    <property type="match status" value="1"/>
</dbReference>
<evidence type="ECO:0000259" key="7">
    <source>
        <dbReference type="PROSITE" id="PS50011"/>
    </source>
</evidence>
<dbReference type="SUPFAM" id="SSF57196">
    <property type="entry name" value="EGF/Laminin"/>
    <property type="match status" value="1"/>
</dbReference>
<keyword evidence="1" id="KW-0723">Serine/threonine-protein kinase</keyword>
<evidence type="ECO:0000256" key="3">
    <source>
        <dbReference type="ARBA" id="ARBA00022741"/>
    </source>
</evidence>
<keyword evidence="6" id="KW-0812">Transmembrane</keyword>
<evidence type="ECO:0000256" key="1">
    <source>
        <dbReference type="ARBA" id="ARBA00022527"/>
    </source>
</evidence>
<dbReference type="EMBL" id="BTGU01005226">
    <property type="protein sequence ID" value="GMN20936.1"/>
    <property type="molecule type" value="Genomic_DNA"/>
</dbReference>
<keyword evidence="4" id="KW-0067">ATP-binding</keyword>
<dbReference type="Proteomes" id="UP001187192">
    <property type="component" value="Unassembled WGS sequence"/>
</dbReference>
<dbReference type="InterPro" id="IPR011009">
    <property type="entry name" value="Kinase-like_dom_sf"/>
</dbReference>
<name>A0AA88CL96_FICCA</name>
<dbReference type="InterPro" id="IPR000719">
    <property type="entry name" value="Prot_kinase_dom"/>
</dbReference>
<comment type="caution">
    <text evidence="8">The sequence shown here is derived from an EMBL/GenBank/DDBJ whole genome shotgun (WGS) entry which is preliminary data.</text>
</comment>
<keyword evidence="5" id="KW-1015">Disulfide bond</keyword>
<dbReference type="PANTHER" id="PTHR27005:SF280">
    <property type="entry name" value="WALL-ASSOCIATED RECEPTOR KINASE-LIKE 8"/>
    <property type="match status" value="1"/>
</dbReference>
<evidence type="ECO:0000256" key="2">
    <source>
        <dbReference type="ARBA" id="ARBA00022679"/>
    </source>
</evidence>
<dbReference type="InterPro" id="IPR045274">
    <property type="entry name" value="WAK-like"/>
</dbReference>
<dbReference type="InterPro" id="IPR049883">
    <property type="entry name" value="NOTCH1_EGF-like"/>
</dbReference>
<proteinExistence type="predicted"/>